<reference evidence="9 10" key="1">
    <citation type="submission" date="2020-06" db="EMBL/GenBank/DDBJ databases">
        <title>Genomic analysis of Salicibibacter sp. NKC21-4.</title>
        <authorList>
            <person name="Oh Y.J."/>
        </authorList>
    </citation>
    <scope>NUCLEOTIDE SEQUENCE [LARGE SCALE GENOMIC DNA]</scope>
    <source>
        <strain evidence="9 10">NKC21-4</strain>
    </source>
</reference>
<dbReference type="EMBL" id="CP054706">
    <property type="protein sequence ID" value="QQK80209.1"/>
    <property type="molecule type" value="Genomic_DNA"/>
</dbReference>
<dbReference type="Gene3D" id="1.20.1250.20">
    <property type="entry name" value="MFS general substrate transporter like domains"/>
    <property type="match status" value="1"/>
</dbReference>
<evidence type="ECO:0000256" key="5">
    <source>
        <dbReference type="ARBA" id="ARBA00022989"/>
    </source>
</evidence>
<dbReference type="CDD" id="cd06173">
    <property type="entry name" value="MFS_MefA_like"/>
    <property type="match status" value="1"/>
</dbReference>
<feature type="transmembrane region" description="Helical" evidence="7">
    <location>
        <begin position="259"/>
        <end position="276"/>
    </location>
</feature>
<feature type="transmembrane region" description="Helical" evidence="7">
    <location>
        <begin position="42"/>
        <end position="64"/>
    </location>
</feature>
<organism evidence="9 10">
    <name type="scientific">Salicibibacter cibi</name>
    <dbReference type="NCBI Taxonomy" id="2743001"/>
    <lineage>
        <taxon>Bacteria</taxon>
        <taxon>Bacillati</taxon>
        <taxon>Bacillota</taxon>
        <taxon>Bacilli</taxon>
        <taxon>Bacillales</taxon>
        <taxon>Bacillaceae</taxon>
        <taxon>Salicibibacter</taxon>
    </lineage>
</organism>
<keyword evidence="10" id="KW-1185">Reference proteome</keyword>
<comment type="subcellular location">
    <subcellularLocation>
        <location evidence="1">Cell membrane</location>
        <topology evidence="1">Multi-pass membrane protein</topology>
    </subcellularLocation>
</comment>
<evidence type="ECO:0000256" key="4">
    <source>
        <dbReference type="ARBA" id="ARBA00022692"/>
    </source>
</evidence>
<keyword evidence="3" id="KW-1003">Cell membrane</keyword>
<dbReference type="RefSeq" id="WP_200084313.1">
    <property type="nucleotide sequence ID" value="NZ_CP054706.1"/>
</dbReference>
<feature type="transmembrane region" description="Helical" evidence="7">
    <location>
        <begin position="371"/>
        <end position="394"/>
    </location>
</feature>
<evidence type="ECO:0000313" key="9">
    <source>
        <dbReference type="EMBL" id="QQK80209.1"/>
    </source>
</evidence>
<proteinExistence type="predicted"/>
<feature type="transmembrane region" description="Helical" evidence="7">
    <location>
        <begin position="171"/>
        <end position="188"/>
    </location>
</feature>
<evidence type="ECO:0000256" key="1">
    <source>
        <dbReference type="ARBA" id="ARBA00004651"/>
    </source>
</evidence>
<dbReference type="SUPFAM" id="SSF103473">
    <property type="entry name" value="MFS general substrate transporter"/>
    <property type="match status" value="1"/>
</dbReference>
<dbReference type="Proteomes" id="UP000595349">
    <property type="component" value="Chromosome"/>
</dbReference>
<keyword evidence="4 7" id="KW-0812">Transmembrane</keyword>
<feature type="transmembrane region" description="Helical" evidence="7">
    <location>
        <begin position="14"/>
        <end position="36"/>
    </location>
</feature>
<evidence type="ECO:0000313" key="10">
    <source>
        <dbReference type="Proteomes" id="UP000595349"/>
    </source>
</evidence>
<keyword evidence="6 7" id="KW-0472">Membrane</keyword>
<name>A0A7T7CFL1_9BACI</name>
<dbReference type="PROSITE" id="PS50850">
    <property type="entry name" value="MFS"/>
    <property type="match status" value="1"/>
</dbReference>
<dbReference type="GO" id="GO:0005886">
    <property type="term" value="C:plasma membrane"/>
    <property type="evidence" value="ECO:0007669"/>
    <property type="project" value="UniProtKB-SubCell"/>
</dbReference>
<feature type="transmembrane region" description="Helical" evidence="7">
    <location>
        <begin position="218"/>
        <end position="239"/>
    </location>
</feature>
<dbReference type="KEGG" id="scib:HUG20_10120"/>
<dbReference type="InterPro" id="IPR036259">
    <property type="entry name" value="MFS_trans_sf"/>
</dbReference>
<keyword evidence="2" id="KW-0813">Transport</keyword>
<protein>
    <submittedName>
        <fullName evidence="9">MFS transporter</fullName>
    </submittedName>
</protein>
<evidence type="ECO:0000256" key="6">
    <source>
        <dbReference type="ARBA" id="ARBA00023136"/>
    </source>
</evidence>
<evidence type="ECO:0000256" key="3">
    <source>
        <dbReference type="ARBA" id="ARBA00022475"/>
    </source>
</evidence>
<evidence type="ECO:0000256" key="2">
    <source>
        <dbReference type="ARBA" id="ARBA00022448"/>
    </source>
</evidence>
<accession>A0A7T7CFL1</accession>
<feature type="domain" description="Major facilitator superfamily (MFS) profile" evidence="8">
    <location>
        <begin position="1"/>
        <end position="396"/>
    </location>
</feature>
<dbReference type="GO" id="GO:0022857">
    <property type="term" value="F:transmembrane transporter activity"/>
    <property type="evidence" value="ECO:0007669"/>
    <property type="project" value="InterPro"/>
</dbReference>
<feature type="transmembrane region" description="Helical" evidence="7">
    <location>
        <begin position="102"/>
        <end position="121"/>
    </location>
</feature>
<dbReference type="PANTHER" id="PTHR23513:SF11">
    <property type="entry name" value="STAPHYLOFERRIN A TRANSPORTER"/>
    <property type="match status" value="1"/>
</dbReference>
<dbReference type="InterPro" id="IPR011701">
    <property type="entry name" value="MFS"/>
</dbReference>
<evidence type="ECO:0000259" key="8">
    <source>
        <dbReference type="PROSITE" id="PS50850"/>
    </source>
</evidence>
<evidence type="ECO:0000256" key="7">
    <source>
        <dbReference type="SAM" id="Phobius"/>
    </source>
</evidence>
<feature type="transmembrane region" description="Helical" evidence="7">
    <location>
        <begin position="283"/>
        <end position="301"/>
    </location>
</feature>
<feature type="transmembrane region" description="Helical" evidence="7">
    <location>
        <begin position="76"/>
        <end position="96"/>
    </location>
</feature>
<dbReference type="AlphaFoldDB" id="A0A7T7CFL1"/>
<sequence>MFLNLLKRADFRNFFFSEIIFAFGVGMGTVGANWYLMEQTNSITAVGVMLALNVIAGFLTSPIIGILTDKFKRKQIILFTYFTQSVLIFVIALLLFTRGFHIELLYLFSIVNGIGWTTYMSTSRSLLQELLSSDDLIDGNSLIEICLQVGMFTAGGISGVFYQYLGFENMLIFNAFIFLLSSIFISRVKYNSIIKSTEESFYSSFKSGITYLMNKPKIFFFGVAAIIPLVATMMYNVVLPGYVNDTLQGSSIAFGLSDMFYGVGGFLSGFIAGSLAKKITKNVAITLLFLVSICILIGFSINNYVMLLFLGSLVFGLCNSSLRIVMNTVLMETVPKAFMGRAMSIWMSISLLLQAIASPSLGLLIDSYSPRIGFISLGLLMIIGVVIHQILVILSPSVKPIESKEVGM</sequence>
<gene>
    <name evidence="9" type="ORF">HUG20_10120</name>
</gene>
<dbReference type="PANTHER" id="PTHR23513">
    <property type="entry name" value="INTEGRAL MEMBRANE EFFLUX PROTEIN-RELATED"/>
    <property type="match status" value="1"/>
</dbReference>
<keyword evidence="5 7" id="KW-1133">Transmembrane helix</keyword>
<feature type="transmembrane region" description="Helical" evidence="7">
    <location>
        <begin position="345"/>
        <end position="365"/>
    </location>
</feature>
<dbReference type="InterPro" id="IPR020846">
    <property type="entry name" value="MFS_dom"/>
</dbReference>
<dbReference type="Pfam" id="PF07690">
    <property type="entry name" value="MFS_1"/>
    <property type="match status" value="1"/>
</dbReference>